<evidence type="ECO:0000256" key="1">
    <source>
        <dbReference type="ARBA" id="ARBA00004651"/>
    </source>
</evidence>
<evidence type="ECO:0000256" key="6">
    <source>
        <dbReference type="ARBA" id="ARBA00023136"/>
    </source>
</evidence>
<keyword evidence="7" id="KW-0675">Receptor</keyword>
<evidence type="ECO:0000256" key="3">
    <source>
        <dbReference type="ARBA" id="ARBA00022475"/>
    </source>
</evidence>
<evidence type="ECO:0000256" key="4">
    <source>
        <dbReference type="ARBA" id="ARBA00022692"/>
    </source>
</evidence>
<name>A0AAV8XQ81_9CUCU</name>
<dbReference type="GO" id="GO:0050916">
    <property type="term" value="P:sensory perception of sweet taste"/>
    <property type="evidence" value="ECO:0007669"/>
    <property type="project" value="UniProtKB-ARBA"/>
</dbReference>
<comment type="subcellular location">
    <subcellularLocation>
        <location evidence="1">Cell membrane</location>
        <topology evidence="1">Multi-pass membrane protein</topology>
    </subcellularLocation>
</comment>
<evidence type="ECO:0000256" key="8">
    <source>
        <dbReference type="SAM" id="Phobius"/>
    </source>
</evidence>
<feature type="transmembrane region" description="Helical" evidence="8">
    <location>
        <begin position="147"/>
        <end position="168"/>
    </location>
</feature>
<dbReference type="Proteomes" id="UP001162162">
    <property type="component" value="Unassembled WGS sequence"/>
</dbReference>
<evidence type="ECO:0000313" key="10">
    <source>
        <dbReference type="Proteomes" id="UP001162162"/>
    </source>
</evidence>
<evidence type="ECO:0000313" key="9">
    <source>
        <dbReference type="EMBL" id="KAJ8940990.1"/>
    </source>
</evidence>
<dbReference type="EMBL" id="JAPWTK010000395">
    <property type="protein sequence ID" value="KAJ8940990.1"/>
    <property type="molecule type" value="Genomic_DNA"/>
</dbReference>
<keyword evidence="6 8" id="KW-0472">Membrane</keyword>
<gene>
    <name evidence="9" type="ORF">NQ318_011724</name>
</gene>
<keyword evidence="5 8" id="KW-1133">Transmembrane helix</keyword>
<proteinExistence type="inferred from homology"/>
<comment type="similarity">
    <text evidence="2">Belongs to the insect chemoreceptor superfamily. Gustatory receptor (GR) family. Gr5a subfamily.</text>
</comment>
<evidence type="ECO:0000256" key="7">
    <source>
        <dbReference type="ARBA" id="ARBA00023170"/>
    </source>
</evidence>
<reference evidence="9" key="1">
    <citation type="journal article" date="2023" name="Insect Mol. Biol.">
        <title>Genome sequencing provides insights into the evolution of gene families encoding plant cell wall-degrading enzymes in longhorned beetles.</title>
        <authorList>
            <person name="Shin N.R."/>
            <person name="Okamura Y."/>
            <person name="Kirsch R."/>
            <person name="Pauchet Y."/>
        </authorList>
    </citation>
    <scope>NUCLEOTIDE SEQUENCE</scope>
    <source>
        <strain evidence="9">AMC_N1</strain>
    </source>
</reference>
<dbReference type="PANTHER" id="PTHR21421:SF29">
    <property type="entry name" value="GUSTATORY RECEPTOR 5A FOR TREHALOSE-RELATED"/>
    <property type="match status" value="1"/>
</dbReference>
<dbReference type="GO" id="GO:0008527">
    <property type="term" value="F:taste receptor activity"/>
    <property type="evidence" value="ECO:0007669"/>
    <property type="project" value="InterPro"/>
</dbReference>
<feature type="transmembrane region" description="Helical" evidence="8">
    <location>
        <begin position="70"/>
        <end position="89"/>
    </location>
</feature>
<dbReference type="AlphaFoldDB" id="A0AAV8XQ81"/>
<dbReference type="InterPro" id="IPR009318">
    <property type="entry name" value="Gustatory_rcpt"/>
</dbReference>
<keyword evidence="10" id="KW-1185">Reference proteome</keyword>
<comment type="caution">
    <text evidence="9">The sequence shown here is derived from an EMBL/GenBank/DDBJ whole genome shotgun (WGS) entry which is preliminary data.</text>
</comment>
<evidence type="ECO:0000256" key="2">
    <source>
        <dbReference type="ARBA" id="ARBA00005327"/>
    </source>
</evidence>
<sequence>MKIIKTIKSEISINVEPDRVLAFQHRGLHENIRFVIIIAQFFGVMPLHNINQNIHAVKFKWMSFRLFYSIFNALAALVSLTFWIIKFAVDGLDIDKTAPMAFYFCNFFSSLQLIQIARHWSHILKEWSFVEMSMRSYSGHINLKKSFIILTTLFIGVGVVAIPLCALFKSRPG</sequence>
<keyword evidence="4 8" id="KW-0812">Transmembrane</keyword>
<dbReference type="PANTHER" id="PTHR21421">
    <property type="entry name" value="GUSTATORY RECEPTOR"/>
    <property type="match status" value="1"/>
</dbReference>
<dbReference type="Pfam" id="PF06151">
    <property type="entry name" value="Trehalose_recp"/>
    <property type="match status" value="1"/>
</dbReference>
<protein>
    <submittedName>
        <fullName evidence="9">Uncharacterized protein</fullName>
    </submittedName>
</protein>
<dbReference type="GO" id="GO:0005886">
    <property type="term" value="C:plasma membrane"/>
    <property type="evidence" value="ECO:0007669"/>
    <property type="project" value="UniProtKB-SubCell"/>
</dbReference>
<keyword evidence="3" id="KW-1003">Cell membrane</keyword>
<accession>A0AAV8XQ81</accession>
<evidence type="ECO:0000256" key="5">
    <source>
        <dbReference type="ARBA" id="ARBA00022989"/>
    </source>
</evidence>
<organism evidence="9 10">
    <name type="scientific">Aromia moschata</name>
    <dbReference type="NCBI Taxonomy" id="1265417"/>
    <lineage>
        <taxon>Eukaryota</taxon>
        <taxon>Metazoa</taxon>
        <taxon>Ecdysozoa</taxon>
        <taxon>Arthropoda</taxon>
        <taxon>Hexapoda</taxon>
        <taxon>Insecta</taxon>
        <taxon>Pterygota</taxon>
        <taxon>Neoptera</taxon>
        <taxon>Endopterygota</taxon>
        <taxon>Coleoptera</taxon>
        <taxon>Polyphaga</taxon>
        <taxon>Cucujiformia</taxon>
        <taxon>Chrysomeloidea</taxon>
        <taxon>Cerambycidae</taxon>
        <taxon>Cerambycinae</taxon>
        <taxon>Callichromatini</taxon>
        <taxon>Aromia</taxon>
    </lineage>
</organism>